<sequence length="354" mass="37912">MLFKPVTCAAPSSTGAPVDAVEVYDFEPADSLDGAECDATLDLTRGVCTPMTTAPWGRFFLFVQPPPPHSPDPIDAVHRSRDSYGRPLCLTPARVGIHVFPSRDAVDARRPLVVECTVTLSCSSGSAESTLSACSSAEDVDDVSVAFATRFETDAVGCVKRPAMRVAFKWRTPPDTAEPAATTSLSPVTAAVDPPATSIRDLDALFTLNDRAVSNCALVPADSDLTLWVSRPILARASPFFDAMFRGPWADARSPTLSASPVAVLLCVVHAYCGWVPGTDQFPHASWMDEFCGGEDVDNLDDAAWREVLDLARMLELRVLAVAVARLLVARLEDEMRDLSSASVVCVEGQAVLV</sequence>
<reference evidence="1 2" key="1">
    <citation type="submission" date="2009-11" db="EMBL/GenBank/DDBJ databases">
        <title>Annotation of Allomyces macrogynus ATCC 38327.</title>
        <authorList>
            <consortium name="The Broad Institute Genome Sequencing Platform"/>
            <person name="Russ C."/>
            <person name="Cuomo C."/>
            <person name="Burger G."/>
            <person name="Gray M.W."/>
            <person name="Holland P.W.H."/>
            <person name="King N."/>
            <person name="Lang F.B.F."/>
            <person name="Roger A.J."/>
            <person name="Ruiz-Trillo I."/>
            <person name="Young S.K."/>
            <person name="Zeng Q."/>
            <person name="Gargeya S."/>
            <person name="Fitzgerald M."/>
            <person name="Haas B."/>
            <person name="Abouelleil A."/>
            <person name="Alvarado L."/>
            <person name="Arachchi H.M."/>
            <person name="Berlin A."/>
            <person name="Chapman S.B."/>
            <person name="Gearin G."/>
            <person name="Goldberg J."/>
            <person name="Griggs A."/>
            <person name="Gujja S."/>
            <person name="Hansen M."/>
            <person name="Heiman D."/>
            <person name="Howarth C."/>
            <person name="Larimer J."/>
            <person name="Lui A."/>
            <person name="MacDonald P.J.P."/>
            <person name="McCowen C."/>
            <person name="Montmayeur A."/>
            <person name="Murphy C."/>
            <person name="Neiman D."/>
            <person name="Pearson M."/>
            <person name="Priest M."/>
            <person name="Roberts A."/>
            <person name="Saif S."/>
            <person name="Shea T."/>
            <person name="Sisk P."/>
            <person name="Stolte C."/>
            <person name="Sykes S."/>
            <person name="Wortman J."/>
            <person name="Nusbaum C."/>
            <person name="Birren B."/>
        </authorList>
    </citation>
    <scope>NUCLEOTIDE SEQUENCE [LARGE SCALE GENOMIC DNA]</scope>
    <source>
        <strain evidence="1 2">ATCC 38327</strain>
    </source>
</reference>
<reference evidence="2" key="2">
    <citation type="submission" date="2009-11" db="EMBL/GenBank/DDBJ databases">
        <title>The Genome Sequence of Allomyces macrogynus strain ATCC 38327.</title>
        <authorList>
            <consortium name="The Broad Institute Genome Sequencing Platform"/>
            <person name="Russ C."/>
            <person name="Cuomo C."/>
            <person name="Shea T."/>
            <person name="Young S.K."/>
            <person name="Zeng Q."/>
            <person name="Koehrsen M."/>
            <person name="Haas B."/>
            <person name="Borodovsky M."/>
            <person name="Guigo R."/>
            <person name="Alvarado L."/>
            <person name="Berlin A."/>
            <person name="Borenstein D."/>
            <person name="Chen Z."/>
            <person name="Engels R."/>
            <person name="Freedman E."/>
            <person name="Gellesch M."/>
            <person name="Goldberg J."/>
            <person name="Griggs A."/>
            <person name="Gujja S."/>
            <person name="Heiman D."/>
            <person name="Hepburn T."/>
            <person name="Howarth C."/>
            <person name="Jen D."/>
            <person name="Larson L."/>
            <person name="Lewis B."/>
            <person name="Mehta T."/>
            <person name="Park D."/>
            <person name="Pearson M."/>
            <person name="Roberts A."/>
            <person name="Saif S."/>
            <person name="Shenoy N."/>
            <person name="Sisk P."/>
            <person name="Stolte C."/>
            <person name="Sykes S."/>
            <person name="Walk T."/>
            <person name="White J."/>
            <person name="Yandava C."/>
            <person name="Burger G."/>
            <person name="Gray M.W."/>
            <person name="Holland P.W.H."/>
            <person name="King N."/>
            <person name="Lang F.B.F."/>
            <person name="Roger A.J."/>
            <person name="Ruiz-Trillo I."/>
            <person name="Lander E."/>
            <person name="Nusbaum C."/>
        </authorList>
    </citation>
    <scope>NUCLEOTIDE SEQUENCE [LARGE SCALE GENOMIC DNA]</scope>
    <source>
        <strain evidence="2">ATCC 38327</strain>
    </source>
</reference>
<keyword evidence="2" id="KW-1185">Reference proteome</keyword>
<evidence type="ECO:0000313" key="2">
    <source>
        <dbReference type="Proteomes" id="UP000054350"/>
    </source>
</evidence>
<dbReference type="Gene3D" id="3.30.710.10">
    <property type="entry name" value="Potassium Channel Kv1.1, Chain A"/>
    <property type="match status" value="1"/>
</dbReference>
<dbReference type="CDD" id="cd18186">
    <property type="entry name" value="BTB_POZ_ZBTB_KLHL-like"/>
    <property type="match status" value="1"/>
</dbReference>
<protein>
    <recommendedName>
        <fullName evidence="3">BTB domain-containing protein</fullName>
    </recommendedName>
</protein>
<dbReference type="AlphaFoldDB" id="A0A0L0TAL6"/>
<dbReference type="SUPFAM" id="SSF54695">
    <property type="entry name" value="POZ domain"/>
    <property type="match status" value="1"/>
</dbReference>
<evidence type="ECO:0008006" key="3">
    <source>
        <dbReference type="Google" id="ProtNLM"/>
    </source>
</evidence>
<dbReference type="VEuPathDB" id="FungiDB:AMAG_16065"/>
<dbReference type="OrthoDB" id="2524557at2759"/>
<evidence type="ECO:0000313" key="1">
    <source>
        <dbReference type="EMBL" id="KNE71761.1"/>
    </source>
</evidence>
<name>A0A0L0TAL6_ALLM3</name>
<proteinExistence type="predicted"/>
<dbReference type="Proteomes" id="UP000054350">
    <property type="component" value="Unassembled WGS sequence"/>
</dbReference>
<dbReference type="InterPro" id="IPR011333">
    <property type="entry name" value="SKP1/BTB/POZ_sf"/>
</dbReference>
<dbReference type="EMBL" id="GG745374">
    <property type="protein sequence ID" value="KNE71761.1"/>
    <property type="molecule type" value="Genomic_DNA"/>
</dbReference>
<organism evidence="1 2">
    <name type="scientific">Allomyces macrogynus (strain ATCC 38327)</name>
    <name type="common">Allomyces javanicus var. macrogynus</name>
    <dbReference type="NCBI Taxonomy" id="578462"/>
    <lineage>
        <taxon>Eukaryota</taxon>
        <taxon>Fungi</taxon>
        <taxon>Fungi incertae sedis</taxon>
        <taxon>Blastocladiomycota</taxon>
        <taxon>Blastocladiomycetes</taxon>
        <taxon>Blastocladiales</taxon>
        <taxon>Blastocladiaceae</taxon>
        <taxon>Allomyces</taxon>
    </lineage>
</organism>
<gene>
    <name evidence="1" type="ORF">AMAG_16065</name>
</gene>
<accession>A0A0L0TAL6</accession>